<feature type="chain" id="PRO_5011640372" description="DUF2066 domain-containing protein" evidence="1">
    <location>
        <begin position="23"/>
        <end position="203"/>
    </location>
</feature>
<evidence type="ECO:0008006" key="4">
    <source>
        <dbReference type="Google" id="ProtNLM"/>
    </source>
</evidence>
<organism evidence="2 3">
    <name type="scientific">Solimonas aquatica</name>
    <dbReference type="NCBI Taxonomy" id="489703"/>
    <lineage>
        <taxon>Bacteria</taxon>
        <taxon>Pseudomonadati</taxon>
        <taxon>Pseudomonadota</taxon>
        <taxon>Gammaproteobacteria</taxon>
        <taxon>Nevskiales</taxon>
        <taxon>Nevskiaceae</taxon>
        <taxon>Solimonas</taxon>
    </lineage>
</organism>
<dbReference type="STRING" id="489703.SAMN04488038_11048"/>
<protein>
    <recommendedName>
        <fullName evidence="4">DUF2066 domain-containing protein</fullName>
    </recommendedName>
</protein>
<dbReference type="Pfam" id="PF09839">
    <property type="entry name" value="DUF2066"/>
    <property type="match status" value="1"/>
</dbReference>
<feature type="signal peptide" evidence="1">
    <location>
        <begin position="1"/>
        <end position="22"/>
    </location>
</feature>
<evidence type="ECO:0000313" key="2">
    <source>
        <dbReference type="EMBL" id="SEQ74298.1"/>
    </source>
</evidence>
<accession>A0A1H9IIA8</accession>
<dbReference type="EMBL" id="FOFS01000010">
    <property type="protein sequence ID" value="SEQ74298.1"/>
    <property type="molecule type" value="Genomic_DNA"/>
</dbReference>
<keyword evidence="1" id="KW-0732">Signal</keyword>
<dbReference type="AlphaFoldDB" id="A0A1H9IIA8"/>
<sequence length="203" mass="20804">MHDLLRSLTLVLALLVPGICLAQTGGDAYEGRVDVADQSPAARDPALREALAQVLARVSGPSAAAGAPQILARSSSLLSRYGYERNASGGLQLVAVFDRSAVDAQLRGAGLPVWGYAQAAAEQLPVALRGVQNTADYVRAVNALRALPGLRSLSVQSAAADHLQLLLSIEGGAARIASALAGNRDLALEGTASAAGLALLLRH</sequence>
<keyword evidence="3" id="KW-1185">Reference proteome</keyword>
<reference evidence="2 3" key="1">
    <citation type="submission" date="2016-10" db="EMBL/GenBank/DDBJ databases">
        <authorList>
            <person name="de Groot N.N."/>
        </authorList>
    </citation>
    <scope>NUCLEOTIDE SEQUENCE [LARGE SCALE GENOMIC DNA]</scope>
    <source>
        <strain evidence="2 3">DSM 25927</strain>
    </source>
</reference>
<dbReference type="OrthoDB" id="7063140at2"/>
<gene>
    <name evidence="2" type="ORF">SAMN04488038_11048</name>
</gene>
<evidence type="ECO:0000313" key="3">
    <source>
        <dbReference type="Proteomes" id="UP000199233"/>
    </source>
</evidence>
<dbReference type="Proteomes" id="UP000199233">
    <property type="component" value="Unassembled WGS sequence"/>
</dbReference>
<dbReference type="RefSeq" id="WP_093286936.1">
    <property type="nucleotide sequence ID" value="NZ_FOFS01000010.1"/>
</dbReference>
<name>A0A1H9IIA8_9GAMM</name>
<proteinExistence type="predicted"/>
<dbReference type="InterPro" id="IPR018642">
    <property type="entry name" value="DUF2066"/>
</dbReference>
<evidence type="ECO:0000256" key="1">
    <source>
        <dbReference type="SAM" id="SignalP"/>
    </source>
</evidence>